<keyword evidence="7" id="KW-0653">Protein transport</keyword>
<dbReference type="PANTHER" id="PTHR13269:SF6">
    <property type="entry name" value="NUCLEOPORIN NDC1"/>
    <property type="match status" value="1"/>
</dbReference>
<dbReference type="RefSeq" id="XP_065657071.1">
    <property type="nucleotide sequence ID" value="XM_065800999.1"/>
</dbReference>
<keyword evidence="5 13" id="KW-0812">Transmembrane</keyword>
<evidence type="ECO:0000256" key="9">
    <source>
        <dbReference type="ARBA" id="ARBA00023010"/>
    </source>
</evidence>
<evidence type="ECO:0000256" key="1">
    <source>
        <dbReference type="ARBA" id="ARBA00004232"/>
    </source>
</evidence>
<evidence type="ECO:0000256" key="8">
    <source>
        <dbReference type="ARBA" id="ARBA00022989"/>
    </source>
</evidence>
<gene>
    <name evidence="15" type="primary">LOC100201599</name>
</gene>
<keyword evidence="12" id="KW-0539">Nucleus</keyword>
<keyword evidence="8 13" id="KW-1133">Transmembrane helix</keyword>
<evidence type="ECO:0000256" key="10">
    <source>
        <dbReference type="ARBA" id="ARBA00023132"/>
    </source>
</evidence>
<evidence type="ECO:0000256" key="11">
    <source>
        <dbReference type="ARBA" id="ARBA00023136"/>
    </source>
</evidence>
<dbReference type="InterPro" id="IPR019049">
    <property type="entry name" value="Nucleoporin_prot_Ndc1/Nup"/>
</dbReference>
<evidence type="ECO:0000256" key="7">
    <source>
        <dbReference type="ARBA" id="ARBA00022927"/>
    </source>
</evidence>
<evidence type="ECO:0000256" key="13">
    <source>
        <dbReference type="SAM" id="Phobius"/>
    </source>
</evidence>
<name>A0ABM4C654_HYDVU</name>
<feature type="transmembrane region" description="Helical" evidence="13">
    <location>
        <begin position="146"/>
        <end position="169"/>
    </location>
</feature>
<comment type="similarity">
    <text evidence="3">Belongs to the NDC1 family.</text>
</comment>
<keyword evidence="6" id="KW-0509">mRNA transport</keyword>
<feature type="transmembrane region" description="Helical" evidence="13">
    <location>
        <begin position="198"/>
        <end position="220"/>
    </location>
</feature>
<organism evidence="14 15">
    <name type="scientific">Hydra vulgaris</name>
    <name type="common">Hydra</name>
    <name type="synonym">Hydra attenuata</name>
    <dbReference type="NCBI Taxonomy" id="6087"/>
    <lineage>
        <taxon>Eukaryota</taxon>
        <taxon>Metazoa</taxon>
        <taxon>Cnidaria</taxon>
        <taxon>Hydrozoa</taxon>
        <taxon>Hydroidolina</taxon>
        <taxon>Anthoathecata</taxon>
        <taxon>Aplanulata</taxon>
        <taxon>Hydridae</taxon>
        <taxon>Hydra</taxon>
    </lineage>
</organism>
<evidence type="ECO:0000256" key="5">
    <source>
        <dbReference type="ARBA" id="ARBA00022692"/>
    </source>
</evidence>
<feature type="transmembrane region" description="Helical" evidence="13">
    <location>
        <begin position="59"/>
        <end position="85"/>
    </location>
</feature>
<accession>A0ABM4C654</accession>
<keyword evidence="9" id="KW-0811">Translocation</keyword>
<feature type="transmembrane region" description="Helical" evidence="13">
    <location>
        <begin position="240"/>
        <end position="257"/>
    </location>
</feature>
<protein>
    <submittedName>
        <fullName evidence="15">Nucleoporin NDC1 isoform X2</fullName>
    </submittedName>
</protein>
<keyword evidence="11 13" id="KW-0472">Membrane</keyword>
<comment type="subcellular location">
    <subcellularLocation>
        <location evidence="1">Nucleus membrane</location>
        <topology evidence="1">Multi-pass membrane protein</topology>
    </subcellularLocation>
    <subcellularLocation>
        <location evidence="2">Nucleus</location>
        <location evidence="2">Nuclear pore complex</location>
    </subcellularLocation>
</comment>
<dbReference type="GeneID" id="100201599"/>
<dbReference type="Proteomes" id="UP001652625">
    <property type="component" value="Chromosome 07"/>
</dbReference>
<dbReference type="Pfam" id="PF09531">
    <property type="entry name" value="Ndc1_Nup"/>
    <property type="match status" value="2"/>
</dbReference>
<feature type="transmembrane region" description="Helical" evidence="13">
    <location>
        <begin position="27"/>
        <end position="47"/>
    </location>
</feature>
<evidence type="ECO:0000256" key="6">
    <source>
        <dbReference type="ARBA" id="ARBA00022816"/>
    </source>
</evidence>
<evidence type="ECO:0000256" key="12">
    <source>
        <dbReference type="ARBA" id="ARBA00023242"/>
    </source>
</evidence>
<sequence>MSAKEKVMLCEELANEEFYWRSFASGVWMLFVFPFSLVLFVILYNFSLYNPLQCLQDSFAMPLSISFILNFFVLQICCILFTLSHAKSIEVTSEMGIKLVFSWKKLLNTLIKLISIVVCCMTYQNLIELDTSEFVDSNHFLKICWIYLSIYYTTYFYCNEEYILVFPVVQQKKFFRLKKAIPVHIFKSFWFTLKMLKYYYLLYYVCGYMLKTILVNFFAYEKDMNLSLSSTFRGIFQISLFWNCFLISFTTIFMLGISNELVHIFNTQAYNFQIESHEKELLIGDAMESLNSLLKNLGYMDFCILSKYSGLRRSKIFELSAPGNQPHTWNRILYQCNQVLVNEQSKLKKEHEQKSHLDVVPKNVKTELFSSTDKVESLPNDKVLVSSPYKFPTFKSLTEKNVSIKKSKDNNLNIAFWCIEGLCNLIAASLKEDRYGIVQKSLPEVLSNLFSLLETCEQLTQSCNLYISNSFYQQNEVLRASQLKIAIKTGLYTITTEFGYQISGVMLPADHKKKMFEFLEFAC</sequence>
<dbReference type="PANTHER" id="PTHR13269">
    <property type="entry name" value="NUCLEOPORIN NDC1"/>
    <property type="match status" value="1"/>
</dbReference>
<evidence type="ECO:0000256" key="2">
    <source>
        <dbReference type="ARBA" id="ARBA00004567"/>
    </source>
</evidence>
<keyword evidence="4" id="KW-0813">Transport</keyword>
<feature type="transmembrane region" description="Helical" evidence="13">
    <location>
        <begin position="106"/>
        <end position="126"/>
    </location>
</feature>
<keyword evidence="10" id="KW-0906">Nuclear pore complex</keyword>
<evidence type="ECO:0000256" key="3">
    <source>
        <dbReference type="ARBA" id="ARBA00005760"/>
    </source>
</evidence>
<evidence type="ECO:0000313" key="14">
    <source>
        <dbReference type="Proteomes" id="UP001652625"/>
    </source>
</evidence>
<evidence type="ECO:0000256" key="4">
    <source>
        <dbReference type="ARBA" id="ARBA00022448"/>
    </source>
</evidence>
<proteinExistence type="inferred from homology"/>
<reference evidence="15" key="1">
    <citation type="submission" date="2025-08" db="UniProtKB">
        <authorList>
            <consortium name="RefSeq"/>
        </authorList>
    </citation>
    <scope>IDENTIFICATION</scope>
</reference>
<evidence type="ECO:0000313" key="15">
    <source>
        <dbReference type="RefSeq" id="XP_065657071.1"/>
    </source>
</evidence>
<keyword evidence="14" id="KW-1185">Reference proteome</keyword>